<keyword evidence="3" id="KW-1185">Reference proteome</keyword>
<evidence type="ECO:0000313" key="3">
    <source>
        <dbReference type="Proteomes" id="UP000744980"/>
    </source>
</evidence>
<accession>A0AAW4FU85</accession>
<evidence type="ECO:0000313" key="2">
    <source>
        <dbReference type="EMBL" id="MBM3094956.1"/>
    </source>
</evidence>
<feature type="region of interest" description="Disordered" evidence="1">
    <location>
        <begin position="1"/>
        <end position="21"/>
    </location>
</feature>
<organism evidence="2 3">
    <name type="scientific">Ensifer canadensis</name>
    <dbReference type="NCBI Taxonomy" id="555315"/>
    <lineage>
        <taxon>Bacteria</taxon>
        <taxon>Pseudomonadati</taxon>
        <taxon>Pseudomonadota</taxon>
        <taxon>Alphaproteobacteria</taxon>
        <taxon>Hyphomicrobiales</taxon>
        <taxon>Rhizobiaceae</taxon>
        <taxon>Sinorhizobium/Ensifer group</taxon>
        <taxon>Ensifer</taxon>
    </lineage>
</organism>
<comment type="caution">
    <text evidence="2">The sequence shown here is derived from an EMBL/GenBank/DDBJ whole genome shotgun (WGS) entry which is preliminary data.</text>
</comment>
<gene>
    <name evidence="2" type="ORF">GFB56_29905</name>
</gene>
<evidence type="ECO:0000256" key="1">
    <source>
        <dbReference type="SAM" id="MobiDB-lite"/>
    </source>
</evidence>
<feature type="compositionally biased region" description="Basic and acidic residues" evidence="1">
    <location>
        <begin position="11"/>
        <end position="21"/>
    </location>
</feature>
<dbReference type="Proteomes" id="UP000744980">
    <property type="component" value="Unassembled WGS sequence"/>
</dbReference>
<sequence>MSLSHQISSPREPDQYEGREADCTAALRPLVADIATAEPEALVAALNGNMDSLEKDTALAFVIEAAKSAGWDSEEVGPAVMRLAREYEGAKGAIFD</sequence>
<protein>
    <submittedName>
        <fullName evidence="2">Uncharacterized protein</fullName>
    </submittedName>
</protein>
<name>A0AAW4FU85_9HYPH</name>
<reference evidence="2 3" key="1">
    <citation type="submission" date="2020-01" db="EMBL/GenBank/DDBJ databases">
        <title>Draft genome assembly of Ensifer adhaerens T173.</title>
        <authorList>
            <person name="Craig J.E."/>
            <person name="Stinchcombe J.R."/>
        </authorList>
    </citation>
    <scope>NUCLEOTIDE SEQUENCE [LARGE SCALE GENOMIC DNA]</scope>
    <source>
        <strain evidence="2 3">T173</strain>
    </source>
</reference>
<proteinExistence type="predicted"/>
<dbReference type="RefSeq" id="WP_057223704.1">
    <property type="nucleotide sequence ID" value="NZ_CP083373.1"/>
</dbReference>
<dbReference type="EMBL" id="WXFA01000035">
    <property type="protein sequence ID" value="MBM3094956.1"/>
    <property type="molecule type" value="Genomic_DNA"/>
</dbReference>
<dbReference type="AlphaFoldDB" id="A0AAW4FU85"/>